<keyword evidence="2" id="KW-0472">Membrane</keyword>
<keyword evidence="2" id="KW-0812">Transmembrane</keyword>
<feature type="transmembrane region" description="Helical" evidence="2">
    <location>
        <begin position="245"/>
        <end position="267"/>
    </location>
</feature>
<evidence type="ECO:0000256" key="2">
    <source>
        <dbReference type="SAM" id="Phobius"/>
    </source>
</evidence>
<feature type="compositionally biased region" description="Low complexity" evidence="1">
    <location>
        <begin position="152"/>
        <end position="177"/>
    </location>
</feature>
<gene>
    <name evidence="3" type="ORF">Rhopal_007023-T1</name>
</gene>
<dbReference type="AlphaFoldDB" id="A0AAV5GWV1"/>
<protein>
    <recommendedName>
        <fullName evidence="5">Transmembrane protein</fullName>
    </recommendedName>
</protein>
<sequence length="323" mass="35213">MGKRGPPREGPSREELEPALREWREQLLTAEQTEQAALQKFGWTVKRVLRNYGIPLKSYYRQQRNAAFEPQHDEAAVEHSPLERKSTEEAQSAGGEDEAGTKKRRLLAKLMEKYPRKTRILLGSTKAVAPSSSPPQHSSASHVFTLPNVGASSSSTTSSPLLDVEPPSSLSAALLGGSSEATTEEADQLYKLPARRQAEETSGHVRGLNCGVGLEGTAKERDYILGLDRRGYEQNRMGLLFSKPFFLSPIIVLTSATAFHLYIGVVVKGKVKYVKTGSVAPAAVRATVEQQIKQPPTVRAKPVVGGARLGGKKANIRPRRLAP</sequence>
<accession>A0AAV5GWV1</accession>
<evidence type="ECO:0008006" key="5">
    <source>
        <dbReference type="Google" id="ProtNLM"/>
    </source>
</evidence>
<name>A0AAV5GWV1_9BASI</name>
<keyword evidence="4" id="KW-1185">Reference proteome</keyword>
<dbReference type="Proteomes" id="UP001342314">
    <property type="component" value="Unassembled WGS sequence"/>
</dbReference>
<evidence type="ECO:0000313" key="3">
    <source>
        <dbReference type="EMBL" id="GJN93962.1"/>
    </source>
</evidence>
<organism evidence="3 4">
    <name type="scientific">Rhodotorula paludigena</name>
    <dbReference type="NCBI Taxonomy" id="86838"/>
    <lineage>
        <taxon>Eukaryota</taxon>
        <taxon>Fungi</taxon>
        <taxon>Dikarya</taxon>
        <taxon>Basidiomycota</taxon>
        <taxon>Pucciniomycotina</taxon>
        <taxon>Microbotryomycetes</taxon>
        <taxon>Sporidiobolales</taxon>
        <taxon>Sporidiobolaceae</taxon>
        <taxon>Rhodotorula</taxon>
    </lineage>
</organism>
<feature type="region of interest" description="Disordered" evidence="1">
    <location>
        <begin position="151"/>
        <end position="177"/>
    </location>
</feature>
<keyword evidence="2" id="KW-1133">Transmembrane helix</keyword>
<feature type="compositionally biased region" description="Basic and acidic residues" evidence="1">
    <location>
        <begin position="70"/>
        <end position="88"/>
    </location>
</feature>
<feature type="region of interest" description="Disordered" evidence="1">
    <location>
        <begin position="70"/>
        <end position="102"/>
    </location>
</feature>
<dbReference type="EMBL" id="BQKY01000015">
    <property type="protein sequence ID" value="GJN93962.1"/>
    <property type="molecule type" value="Genomic_DNA"/>
</dbReference>
<proteinExistence type="predicted"/>
<evidence type="ECO:0000256" key="1">
    <source>
        <dbReference type="SAM" id="MobiDB-lite"/>
    </source>
</evidence>
<reference evidence="3 4" key="1">
    <citation type="submission" date="2021-12" db="EMBL/GenBank/DDBJ databases">
        <title>High titer production of polyol ester of fatty acids by Rhodotorula paludigena BS15 towards product separation-free biomass refinery.</title>
        <authorList>
            <person name="Mano J."/>
            <person name="Ono H."/>
            <person name="Tanaka T."/>
            <person name="Naito K."/>
            <person name="Sushida H."/>
            <person name="Ike M."/>
            <person name="Tokuyasu K."/>
            <person name="Kitaoka M."/>
        </authorList>
    </citation>
    <scope>NUCLEOTIDE SEQUENCE [LARGE SCALE GENOMIC DNA]</scope>
    <source>
        <strain evidence="3 4">BS15</strain>
    </source>
</reference>
<feature type="region of interest" description="Disordered" evidence="1">
    <location>
        <begin position="1"/>
        <end position="21"/>
    </location>
</feature>
<evidence type="ECO:0000313" key="4">
    <source>
        <dbReference type="Proteomes" id="UP001342314"/>
    </source>
</evidence>
<comment type="caution">
    <text evidence="3">The sequence shown here is derived from an EMBL/GenBank/DDBJ whole genome shotgun (WGS) entry which is preliminary data.</text>
</comment>